<comment type="caution">
    <text evidence="1">The sequence shown here is derived from an EMBL/GenBank/DDBJ whole genome shotgun (WGS) entry which is preliminary data.</text>
</comment>
<dbReference type="EMBL" id="JAGFBS010000008">
    <property type="protein sequence ID" value="KAG6377936.1"/>
    <property type="molecule type" value="Genomic_DNA"/>
</dbReference>
<dbReference type="Gene3D" id="2.80.10.50">
    <property type="match status" value="1"/>
</dbReference>
<protein>
    <submittedName>
        <fullName evidence="1">Uncharacterized protein</fullName>
    </submittedName>
</protein>
<dbReference type="AlphaFoldDB" id="A0A8I2YT91"/>
<dbReference type="Proteomes" id="UP000683000">
    <property type="component" value="Unassembled WGS sequence"/>
</dbReference>
<keyword evidence="2" id="KW-1185">Reference proteome</keyword>
<proteinExistence type="predicted"/>
<name>A0A8I2YT91_9AGAM</name>
<gene>
    <name evidence="1" type="ORF">JVT61DRAFT_14728</name>
</gene>
<evidence type="ECO:0000313" key="2">
    <source>
        <dbReference type="Proteomes" id="UP000683000"/>
    </source>
</evidence>
<organism evidence="1 2">
    <name type="scientific">Boletus reticuloceps</name>
    <dbReference type="NCBI Taxonomy" id="495285"/>
    <lineage>
        <taxon>Eukaryota</taxon>
        <taxon>Fungi</taxon>
        <taxon>Dikarya</taxon>
        <taxon>Basidiomycota</taxon>
        <taxon>Agaricomycotina</taxon>
        <taxon>Agaricomycetes</taxon>
        <taxon>Agaricomycetidae</taxon>
        <taxon>Boletales</taxon>
        <taxon>Boletineae</taxon>
        <taxon>Boletaceae</taxon>
        <taxon>Boletoideae</taxon>
        <taxon>Boletus</taxon>
    </lineage>
</organism>
<evidence type="ECO:0000313" key="1">
    <source>
        <dbReference type="EMBL" id="KAG6377936.1"/>
    </source>
</evidence>
<sequence>MAYLLVPNGVYEIRNVEYSRVVADLINGVQGGPIMGYIDRPTNVNDKVCAVLCRGPYSLVLQWEITNVGGGGNEIIIESVSTPGNFASAEQFPGAELVGTGDNTVWTVVMVDVGFK</sequence>
<accession>A0A8I2YT91</accession>
<reference evidence="1" key="1">
    <citation type="submission" date="2021-03" db="EMBL/GenBank/DDBJ databases">
        <title>Evolutionary innovations through gain and loss of genes in the ectomycorrhizal Boletales.</title>
        <authorList>
            <person name="Wu G."/>
            <person name="Miyauchi S."/>
            <person name="Morin E."/>
            <person name="Yang Z.-L."/>
            <person name="Xu J."/>
            <person name="Martin F.M."/>
        </authorList>
    </citation>
    <scope>NUCLEOTIDE SEQUENCE</scope>
    <source>
        <strain evidence="1">BR01</strain>
    </source>
</reference>